<organism evidence="5 6">
    <name type="scientific">Pseudomonas putida</name>
    <name type="common">Arthrobacter siderocapsulatus</name>
    <dbReference type="NCBI Taxonomy" id="303"/>
    <lineage>
        <taxon>Bacteria</taxon>
        <taxon>Pseudomonadati</taxon>
        <taxon>Pseudomonadota</taxon>
        <taxon>Gammaproteobacteria</taxon>
        <taxon>Pseudomonadales</taxon>
        <taxon>Pseudomonadaceae</taxon>
        <taxon>Pseudomonas</taxon>
    </lineage>
</organism>
<accession>A0A8I1EG32</accession>
<evidence type="ECO:0000256" key="1">
    <source>
        <dbReference type="ARBA" id="ARBA00022722"/>
    </source>
</evidence>
<dbReference type="AlphaFoldDB" id="A0A8I1EG32"/>
<gene>
    <name evidence="5" type="ORF">JEU22_14440</name>
</gene>
<reference evidence="5" key="1">
    <citation type="submission" date="2020-12" db="EMBL/GenBank/DDBJ databases">
        <title>Enhanced detection system for hospital associated transmission using whole genome sequencing surveillance.</title>
        <authorList>
            <person name="Harrison L.H."/>
            <person name="Van Tyne D."/>
            <person name="Marsh J.W."/>
            <person name="Griffith M.P."/>
            <person name="Snyder D.J."/>
            <person name="Cooper V.S."/>
            <person name="Mustapha M."/>
        </authorList>
    </citation>
    <scope>NUCLEOTIDE SEQUENCE</scope>
    <source>
        <strain evidence="5">PSB00042</strain>
    </source>
</reference>
<dbReference type="InterPro" id="IPR012337">
    <property type="entry name" value="RNaseH-like_sf"/>
</dbReference>
<keyword evidence="2" id="KW-0378">Hydrolase</keyword>
<dbReference type="GO" id="GO:0000175">
    <property type="term" value="F:3'-5'-RNA exonuclease activity"/>
    <property type="evidence" value="ECO:0007669"/>
    <property type="project" value="InterPro"/>
</dbReference>
<dbReference type="InterPro" id="IPR047201">
    <property type="entry name" value="ERI-1_3'hExo-like"/>
</dbReference>
<name>A0A8I1EG32_PSEPU</name>
<sequence length="240" mass="27255">MASSKRTDLSQANAWIRTIGVDVIRGKYVDGLLELWAPHRYVAAVDIECTCDDFAKANGEEDKIRDLLVKREEMETIEVGVVILDRHAGMARVGEFSRFVKPVIKPTLTEFCIKLTSIMQSDVDGADCYPSVQKDLEAFLEPFRREGLMWCSWGQLDSQQLLEDAKRASCPPMFDGAVHTNLKWWHCRIFHTRAMGMKRAIKSSGLEWEGSHHRALSDAQNLANLIGDISERIKLFDVKK</sequence>
<feature type="domain" description="Exonuclease" evidence="4">
    <location>
        <begin position="41"/>
        <end position="235"/>
    </location>
</feature>
<evidence type="ECO:0000259" key="4">
    <source>
        <dbReference type="SMART" id="SM00479"/>
    </source>
</evidence>
<keyword evidence="3 5" id="KW-0269">Exonuclease</keyword>
<dbReference type="Pfam" id="PF00929">
    <property type="entry name" value="RNase_T"/>
    <property type="match status" value="1"/>
</dbReference>
<evidence type="ECO:0000256" key="2">
    <source>
        <dbReference type="ARBA" id="ARBA00022801"/>
    </source>
</evidence>
<dbReference type="CDD" id="cd06133">
    <property type="entry name" value="ERI-1_3'hExo_like"/>
    <property type="match status" value="1"/>
</dbReference>
<dbReference type="Gene3D" id="3.30.420.10">
    <property type="entry name" value="Ribonuclease H-like superfamily/Ribonuclease H"/>
    <property type="match status" value="1"/>
</dbReference>
<evidence type="ECO:0000256" key="3">
    <source>
        <dbReference type="ARBA" id="ARBA00022839"/>
    </source>
</evidence>
<dbReference type="InterPro" id="IPR051274">
    <property type="entry name" value="3-5_Exoribonuclease"/>
</dbReference>
<proteinExistence type="predicted"/>
<dbReference type="EMBL" id="JAEHTE010000015">
    <property type="protein sequence ID" value="MBI6885110.1"/>
    <property type="molecule type" value="Genomic_DNA"/>
</dbReference>
<dbReference type="SMART" id="SM00479">
    <property type="entry name" value="EXOIII"/>
    <property type="match status" value="1"/>
</dbReference>
<dbReference type="Proteomes" id="UP000637061">
    <property type="component" value="Unassembled WGS sequence"/>
</dbReference>
<evidence type="ECO:0000313" key="5">
    <source>
        <dbReference type="EMBL" id="MBI6885110.1"/>
    </source>
</evidence>
<dbReference type="GO" id="GO:0003676">
    <property type="term" value="F:nucleic acid binding"/>
    <property type="evidence" value="ECO:0007669"/>
    <property type="project" value="InterPro"/>
</dbReference>
<evidence type="ECO:0000313" key="6">
    <source>
        <dbReference type="Proteomes" id="UP000637061"/>
    </source>
</evidence>
<keyword evidence="1" id="KW-0540">Nuclease</keyword>
<dbReference type="SUPFAM" id="SSF53098">
    <property type="entry name" value="Ribonuclease H-like"/>
    <property type="match status" value="1"/>
</dbReference>
<dbReference type="GO" id="GO:0006259">
    <property type="term" value="P:DNA metabolic process"/>
    <property type="evidence" value="ECO:0007669"/>
    <property type="project" value="UniProtKB-ARBA"/>
</dbReference>
<protein>
    <submittedName>
        <fullName evidence="5">Exonuclease domain-containing protein</fullName>
    </submittedName>
</protein>
<dbReference type="InterPro" id="IPR036397">
    <property type="entry name" value="RNaseH_sf"/>
</dbReference>
<dbReference type="PANTHER" id="PTHR23044:SF61">
    <property type="entry name" value="3'-5' EXORIBONUCLEASE 1-RELATED"/>
    <property type="match status" value="1"/>
</dbReference>
<dbReference type="InterPro" id="IPR013520">
    <property type="entry name" value="Ribonucl_H"/>
</dbReference>
<dbReference type="PANTHER" id="PTHR23044">
    <property type="entry name" value="3'-5' EXONUCLEASE ERI1-RELATED"/>
    <property type="match status" value="1"/>
</dbReference>
<comment type="caution">
    <text evidence="5">The sequence shown here is derived from an EMBL/GenBank/DDBJ whole genome shotgun (WGS) entry which is preliminary data.</text>
</comment>